<dbReference type="Proteomes" id="UP000438429">
    <property type="component" value="Unassembled WGS sequence"/>
</dbReference>
<reference evidence="1 2" key="1">
    <citation type="submission" date="2019-06" db="EMBL/GenBank/DDBJ databases">
        <title>Draft genomes of female and male turbot (Scophthalmus maximus).</title>
        <authorList>
            <person name="Xu H."/>
            <person name="Xu X.-W."/>
            <person name="Shao C."/>
            <person name="Chen S."/>
        </authorList>
    </citation>
    <scope>NUCLEOTIDE SEQUENCE [LARGE SCALE GENOMIC DNA]</scope>
    <source>
        <strain evidence="1">Ysfricsl-2016a</strain>
        <tissue evidence="1">Blood</tissue>
    </source>
</reference>
<accession>A0A6A4SHZ7</accession>
<evidence type="ECO:0000313" key="2">
    <source>
        <dbReference type="Proteomes" id="UP000438429"/>
    </source>
</evidence>
<dbReference type="EMBL" id="VEVO01000014">
    <property type="protein sequence ID" value="KAF0031510.1"/>
    <property type="molecule type" value="Genomic_DNA"/>
</dbReference>
<comment type="caution">
    <text evidence="1">The sequence shown here is derived from an EMBL/GenBank/DDBJ whole genome shotgun (WGS) entry which is preliminary data.</text>
</comment>
<dbReference type="AlphaFoldDB" id="A0A6A4SHZ7"/>
<protein>
    <submittedName>
        <fullName evidence="1">Uncharacterized protein</fullName>
    </submittedName>
</protein>
<proteinExistence type="predicted"/>
<evidence type="ECO:0000313" key="1">
    <source>
        <dbReference type="EMBL" id="KAF0031510.1"/>
    </source>
</evidence>
<name>A0A6A4SHZ7_SCOMX</name>
<sequence length="129" mass="14897">MDIFARSKVTVCTMRANFTRLASDSCDMSEMRSRQQEDVHVNLRMLFSRFAAKLARDIYPASAELAASRPFVFNCSRRPTTKFRRQAATFANQRRSCARQPARLSKRVADVELRPTCWIGVCWRRESNG</sequence>
<gene>
    <name evidence="1" type="ORF">F2P81_016065</name>
</gene>
<organism evidence="1 2">
    <name type="scientific">Scophthalmus maximus</name>
    <name type="common">Turbot</name>
    <name type="synonym">Psetta maxima</name>
    <dbReference type="NCBI Taxonomy" id="52904"/>
    <lineage>
        <taxon>Eukaryota</taxon>
        <taxon>Metazoa</taxon>
        <taxon>Chordata</taxon>
        <taxon>Craniata</taxon>
        <taxon>Vertebrata</taxon>
        <taxon>Euteleostomi</taxon>
        <taxon>Actinopterygii</taxon>
        <taxon>Neopterygii</taxon>
        <taxon>Teleostei</taxon>
        <taxon>Neoteleostei</taxon>
        <taxon>Acanthomorphata</taxon>
        <taxon>Carangaria</taxon>
        <taxon>Pleuronectiformes</taxon>
        <taxon>Pleuronectoidei</taxon>
        <taxon>Scophthalmidae</taxon>
        <taxon>Scophthalmus</taxon>
    </lineage>
</organism>